<evidence type="ECO:0000256" key="1">
    <source>
        <dbReference type="ARBA" id="ARBA00004141"/>
    </source>
</evidence>
<feature type="domain" description="ABC-2 type transporter transmembrane" evidence="6">
    <location>
        <begin position="36"/>
        <end position="376"/>
    </location>
</feature>
<feature type="transmembrane region" description="Helical" evidence="5">
    <location>
        <begin position="354"/>
        <end position="376"/>
    </location>
</feature>
<dbReference type="Proteomes" id="UP000749311">
    <property type="component" value="Unassembled WGS sequence"/>
</dbReference>
<proteinExistence type="predicted"/>
<feature type="transmembrane region" description="Helical" evidence="5">
    <location>
        <begin position="35"/>
        <end position="57"/>
    </location>
</feature>
<keyword evidence="4 5" id="KW-0472">Membrane</keyword>
<reference evidence="7 8" key="1">
    <citation type="submission" date="2020-02" db="EMBL/GenBank/DDBJ databases">
        <title>Sequencing the genomes of 1000 actinobacteria strains.</title>
        <authorList>
            <person name="Klenk H.-P."/>
        </authorList>
    </citation>
    <scope>NUCLEOTIDE SEQUENCE [LARGE SCALE GENOMIC DNA]</scope>
    <source>
        <strain evidence="7 8">DSM 19609</strain>
    </source>
</reference>
<feature type="transmembrane region" description="Helical" evidence="5">
    <location>
        <begin position="236"/>
        <end position="261"/>
    </location>
</feature>
<comment type="caution">
    <text evidence="7">The sequence shown here is derived from an EMBL/GenBank/DDBJ whole genome shotgun (WGS) entry which is preliminary data.</text>
</comment>
<name>A0ABX0SC53_9ACTN</name>
<keyword evidence="8" id="KW-1185">Reference proteome</keyword>
<comment type="subcellular location">
    <subcellularLocation>
        <location evidence="1">Membrane</location>
        <topology evidence="1">Multi-pass membrane protein</topology>
    </subcellularLocation>
</comment>
<accession>A0ABX0SC53</accession>
<dbReference type="RefSeq" id="WP_167164734.1">
    <property type="nucleotide sequence ID" value="NZ_BAAAOO010000002.1"/>
</dbReference>
<keyword evidence="3 5" id="KW-1133">Transmembrane helix</keyword>
<dbReference type="Pfam" id="PF12698">
    <property type="entry name" value="ABC2_membrane_3"/>
    <property type="match status" value="1"/>
</dbReference>
<evidence type="ECO:0000256" key="3">
    <source>
        <dbReference type="ARBA" id="ARBA00022989"/>
    </source>
</evidence>
<evidence type="ECO:0000256" key="2">
    <source>
        <dbReference type="ARBA" id="ARBA00022692"/>
    </source>
</evidence>
<evidence type="ECO:0000313" key="8">
    <source>
        <dbReference type="Proteomes" id="UP000749311"/>
    </source>
</evidence>
<feature type="transmembrane region" description="Helical" evidence="5">
    <location>
        <begin position="312"/>
        <end position="334"/>
    </location>
</feature>
<sequence length="402" mass="42911">MTSNAPTRTAPDQERQPPWLTVTIREVMVKLTDRAFVIGTFATLAMIVLAVAASVFFSSRPETMNVVVTSPESAAMAAAVGDAAHAADDRYSVDLTTVDTADAAESLVRDGDADVFVDQVDGRWQLTYDSSPDATFEQYFSQVLSSQTIAALAQEAGASPGDVAQAMGFDSETLGGDAAQGVIGYIAGLAFAVLFLMSSMTYGMQIAQSVIEEKQSRIVEILVSVIPVRQLLAGKVIGNTLLSFGQMVLMLGTALIGIGFTPFKDMLPSFSSAIGWFLLFFLAGFLALACVWAAAGAMGTRSEDLQQTSQPLIWVLMVVYMAGFLASGTAQVVLSFVPIASSVLMPVRLVQGTVAWWEPVVALLINVAFSVLTVLLGERIYRRALLQTQGRLTYKQALALTD</sequence>
<evidence type="ECO:0000313" key="7">
    <source>
        <dbReference type="EMBL" id="NIH55970.1"/>
    </source>
</evidence>
<feature type="transmembrane region" description="Helical" evidence="5">
    <location>
        <begin position="273"/>
        <end position="300"/>
    </location>
</feature>
<organism evidence="7 8">
    <name type="scientific">Brooklawnia cerclae</name>
    <dbReference type="NCBI Taxonomy" id="349934"/>
    <lineage>
        <taxon>Bacteria</taxon>
        <taxon>Bacillati</taxon>
        <taxon>Actinomycetota</taxon>
        <taxon>Actinomycetes</taxon>
        <taxon>Propionibacteriales</taxon>
        <taxon>Propionibacteriaceae</taxon>
        <taxon>Brooklawnia</taxon>
    </lineage>
</organism>
<dbReference type="InterPro" id="IPR013525">
    <property type="entry name" value="ABC2_TM"/>
</dbReference>
<evidence type="ECO:0000256" key="4">
    <source>
        <dbReference type="ARBA" id="ARBA00023136"/>
    </source>
</evidence>
<dbReference type="EMBL" id="JAAMOZ010000001">
    <property type="protein sequence ID" value="NIH55970.1"/>
    <property type="molecule type" value="Genomic_DNA"/>
</dbReference>
<keyword evidence="2 5" id="KW-0812">Transmembrane</keyword>
<gene>
    <name evidence="7" type="ORF">FB473_000615</name>
</gene>
<evidence type="ECO:0000259" key="6">
    <source>
        <dbReference type="Pfam" id="PF12698"/>
    </source>
</evidence>
<feature type="transmembrane region" description="Helical" evidence="5">
    <location>
        <begin position="178"/>
        <end position="197"/>
    </location>
</feature>
<protein>
    <submittedName>
        <fullName evidence="7">ABC-2 type transport system permease protein</fullName>
    </submittedName>
</protein>
<evidence type="ECO:0000256" key="5">
    <source>
        <dbReference type="SAM" id="Phobius"/>
    </source>
</evidence>